<feature type="transmembrane region" description="Helical" evidence="9">
    <location>
        <begin position="316"/>
        <end position="332"/>
    </location>
</feature>
<protein>
    <submittedName>
        <fullName evidence="10">Predicted PurR-regulated permease PerM</fullName>
    </submittedName>
</protein>
<keyword evidence="3" id="KW-0813">Transport</keyword>
<dbReference type="GO" id="GO:0055085">
    <property type="term" value="P:transmembrane transport"/>
    <property type="evidence" value="ECO:0007669"/>
    <property type="project" value="TreeGrafter"/>
</dbReference>
<dbReference type="AlphaFoldDB" id="A0A1G8YTM5"/>
<evidence type="ECO:0000313" key="11">
    <source>
        <dbReference type="Proteomes" id="UP000199433"/>
    </source>
</evidence>
<comment type="similarity">
    <text evidence="2">Belongs to the autoinducer-2 exporter (AI-2E) (TC 2.A.86) family.</text>
</comment>
<evidence type="ECO:0000256" key="2">
    <source>
        <dbReference type="ARBA" id="ARBA00009773"/>
    </source>
</evidence>
<feature type="transmembrane region" description="Helical" evidence="9">
    <location>
        <begin position="33"/>
        <end position="59"/>
    </location>
</feature>
<feature type="compositionally biased region" description="Acidic residues" evidence="8">
    <location>
        <begin position="454"/>
        <end position="465"/>
    </location>
</feature>
<gene>
    <name evidence="10" type="ORF">SAMN04488098_10112</name>
</gene>
<evidence type="ECO:0000256" key="8">
    <source>
        <dbReference type="SAM" id="MobiDB-lite"/>
    </source>
</evidence>
<dbReference type="InterPro" id="IPR002549">
    <property type="entry name" value="AI-2E-like"/>
</dbReference>
<dbReference type="Pfam" id="PF01594">
    <property type="entry name" value="AI-2E_transport"/>
    <property type="match status" value="1"/>
</dbReference>
<evidence type="ECO:0000256" key="7">
    <source>
        <dbReference type="ARBA" id="ARBA00023136"/>
    </source>
</evidence>
<dbReference type="Proteomes" id="UP000199433">
    <property type="component" value="Unassembled WGS sequence"/>
</dbReference>
<reference evidence="11" key="1">
    <citation type="submission" date="2016-10" db="EMBL/GenBank/DDBJ databases">
        <authorList>
            <person name="Varghese N."/>
            <person name="Submissions S."/>
        </authorList>
    </citation>
    <scope>NUCLEOTIDE SEQUENCE [LARGE SCALE GENOMIC DNA]</scope>
    <source>
        <strain evidence="11">DSM 19181</strain>
    </source>
</reference>
<dbReference type="GO" id="GO:0005886">
    <property type="term" value="C:plasma membrane"/>
    <property type="evidence" value="ECO:0007669"/>
    <property type="project" value="UniProtKB-SubCell"/>
</dbReference>
<keyword evidence="4" id="KW-1003">Cell membrane</keyword>
<organism evidence="10 11">
    <name type="scientific">Alkalibacterium thalassium</name>
    <dbReference type="NCBI Taxonomy" id="426701"/>
    <lineage>
        <taxon>Bacteria</taxon>
        <taxon>Bacillati</taxon>
        <taxon>Bacillota</taxon>
        <taxon>Bacilli</taxon>
        <taxon>Lactobacillales</taxon>
        <taxon>Carnobacteriaceae</taxon>
        <taxon>Alkalibacterium</taxon>
    </lineage>
</organism>
<evidence type="ECO:0000256" key="1">
    <source>
        <dbReference type="ARBA" id="ARBA00004651"/>
    </source>
</evidence>
<keyword evidence="11" id="KW-1185">Reference proteome</keyword>
<feature type="transmembrane region" description="Helical" evidence="9">
    <location>
        <begin position="260"/>
        <end position="279"/>
    </location>
</feature>
<keyword evidence="6 9" id="KW-1133">Transmembrane helix</keyword>
<evidence type="ECO:0000256" key="9">
    <source>
        <dbReference type="SAM" id="Phobius"/>
    </source>
</evidence>
<dbReference type="PANTHER" id="PTHR21716:SF53">
    <property type="entry name" value="PERMEASE PERM-RELATED"/>
    <property type="match status" value="1"/>
</dbReference>
<dbReference type="STRING" id="426701.SAMN04488098_10112"/>
<evidence type="ECO:0000256" key="3">
    <source>
        <dbReference type="ARBA" id="ARBA00022448"/>
    </source>
</evidence>
<feature type="transmembrane region" description="Helical" evidence="9">
    <location>
        <begin position="105"/>
        <end position="127"/>
    </location>
</feature>
<comment type="subcellular location">
    <subcellularLocation>
        <location evidence="1">Cell membrane</location>
        <topology evidence="1">Multi-pass membrane protein</topology>
    </subcellularLocation>
</comment>
<keyword evidence="7 9" id="KW-0472">Membrane</keyword>
<evidence type="ECO:0000256" key="4">
    <source>
        <dbReference type="ARBA" id="ARBA00022475"/>
    </source>
</evidence>
<dbReference type="EMBL" id="FNFK01000011">
    <property type="protein sequence ID" value="SDK05360.1"/>
    <property type="molecule type" value="Genomic_DNA"/>
</dbReference>
<feature type="region of interest" description="Disordered" evidence="8">
    <location>
        <begin position="436"/>
        <end position="465"/>
    </location>
</feature>
<feature type="transmembrane region" description="Helical" evidence="9">
    <location>
        <begin position="196"/>
        <end position="219"/>
    </location>
</feature>
<sequence>MIFSIISSNFYTIIGKRIKNQEKVGIRMKKTRWINFLGGSNLLFTLVTLILIGIVAIIFNQVDYIFTPFFVIVSNILMPFVIALLLYYLFNPFVDFLEKKKVKRIYGVVILFLLLIGVLVVGIGSLYPLLRDQVTSFVENFPDFIQSIIASVTGWLEDFPFGNEIESFIEEGEDFVTSIPDNLNQYLSDGFSGLSAVMTGLTNVVVTIVTFPIILFFLLKDEKRFFYAVLSIVPPKWREDLIRVSSEVNDQVGAYVKGQLIIATSIGVMMFIGFSIINLEFNGVLAVIAGFTSIIPYIGPTLAFIPALVIALIDSWWMVIQLLLVWAVVQFVDGNLIEPNVMGRQLNVHPLTIIIVLLVMGDLLGLFGLIFGVPIYAILKVIVVHLFQQFKKRYNKYYGDLAGEYEVRTIEAAVSAKSKHDPQLKRNIQIAKLKNKKENKKVKEDTEAGQSGEEQLDDSVEIDDE</sequence>
<proteinExistence type="inferred from homology"/>
<evidence type="ECO:0000313" key="10">
    <source>
        <dbReference type="EMBL" id="SDK05360.1"/>
    </source>
</evidence>
<feature type="transmembrane region" description="Helical" evidence="9">
    <location>
        <begin position="285"/>
        <end position="309"/>
    </location>
</feature>
<evidence type="ECO:0000256" key="6">
    <source>
        <dbReference type="ARBA" id="ARBA00022989"/>
    </source>
</evidence>
<name>A0A1G8YTM5_9LACT</name>
<keyword evidence="5 9" id="KW-0812">Transmembrane</keyword>
<dbReference type="PANTHER" id="PTHR21716">
    <property type="entry name" value="TRANSMEMBRANE PROTEIN"/>
    <property type="match status" value="1"/>
</dbReference>
<evidence type="ECO:0000256" key="5">
    <source>
        <dbReference type="ARBA" id="ARBA00022692"/>
    </source>
</evidence>
<accession>A0A1G8YTM5</accession>
<feature type="transmembrane region" description="Helical" evidence="9">
    <location>
        <begin position="65"/>
        <end position="90"/>
    </location>
</feature>
<feature type="transmembrane region" description="Helical" evidence="9">
    <location>
        <begin position="352"/>
        <end position="383"/>
    </location>
</feature>